<name>A0A381SBV3_9ZZZZ</name>
<sequence>MAYPNRYEIEIGSPIGPKTSGGQNSLLGAFSSFISPLGQGAKPGSLRSIQLRAEAVGLPGRNIETQPDNNVYGPIRNVASGVNFAEDLNITFQCGSELQERKFFENWQTTIYDVETWNMNYYNEYIGSISIFLLDRQDKRRYGLKCLEVFPKTVGSIELGHSLNSSYATCQVGFVFRNWEPLDIARQKKNILGNVKETVIDHVERNILKNIPSVLKKLF</sequence>
<protein>
    <submittedName>
        <fullName evidence="1">Uncharacterized protein</fullName>
    </submittedName>
</protein>
<dbReference type="EMBL" id="UINC01002731">
    <property type="protein sequence ID" value="SUZ99717.1"/>
    <property type="molecule type" value="Genomic_DNA"/>
</dbReference>
<proteinExistence type="predicted"/>
<evidence type="ECO:0000313" key="1">
    <source>
        <dbReference type="EMBL" id="SUZ99717.1"/>
    </source>
</evidence>
<gene>
    <name evidence="1" type="ORF">METZ01_LOCUS52571</name>
</gene>
<dbReference type="AlphaFoldDB" id="A0A381SBV3"/>
<reference evidence="1" key="1">
    <citation type="submission" date="2018-05" db="EMBL/GenBank/DDBJ databases">
        <authorList>
            <person name="Lanie J.A."/>
            <person name="Ng W.-L."/>
            <person name="Kazmierczak K.M."/>
            <person name="Andrzejewski T.M."/>
            <person name="Davidsen T.M."/>
            <person name="Wayne K.J."/>
            <person name="Tettelin H."/>
            <person name="Glass J.I."/>
            <person name="Rusch D."/>
            <person name="Podicherti R."/>
            <person name="Tsui H.-C.T."/>
            <person name="Winkler M.E."/>
        </authorList>
    </citation>
    <scope>NUCLEOTIDE SEQUENCE</scope>
</reference>
<organism evidence="1">
    <name type="scientific">marine metagenome</name>
    <dbReference type="NCBI Taxonomy" id="408172"/>
    <lineage>
        <taxon>unclassified sequences</taxon>
        <taxon>metagenomes</taxon>
        <taxon>ecological metagenomes</taxon>
    </lineage>
</organism>
<accession>A0A381SBV3</accession>